<dbReference type="EMBL" id="RHHN01000048">
    <property type="protein sequence ID" value="RNB53205.1"/>
    <property type="molecule type" value="Genomic_DNA"/>
</dbReference>
<organism evidence="1 2">
    <name type="scientific">Brevibacillus agri</name>
    <dbReference type="NCBI Taxonomy" id="51101"/>
    <lineage>
        <taxon>Bacteria</taxon>
        <taxon>Bacillati</taxon>
        <taxon>Bacillota</taxon>
        <taxon>Bacilli</taxon>
        <taxon>Bacillales</taxon>
        <taxon>Paenibacillaceae</taxon>
        <taxon>Brevibacillus</taxon>
    </lineage>
</organism>
<gene>
    <name evidence="1" type="ORF">EB820_16575</name>
</gene>
<reference evidence="1 2" key="1">
    <citation type="submission" date="2018-10" db="EMBL/GenBank/DDBJ databases">
        <title>Phylogenomics of Brevibacillus.</title>
        <authorList>
            <person name="Dunlap C."/>
        </authorList>
    </citation>
    <scope>NUCLEOTIDE SEQUENCE [LARGE SCALE GENOMIC DNA]</scope>
    <source>
        <strain evidence="1 2">NRRL NRS 1219</strain>
    </source>
</reference>
<sequence length="63" mass="6935">MVGNSPFAQAADREAAFSFAAKQIDKNGDFSTESPEFLLTLFFICYNGTKMNACSRAIFWGLS</sequence>
<protein>
    <submittedName>
        <fullName evidence="1">Uncharacterized protein</fullName>
    </submittedName>
</protein>
<name>A0A3M8ARM3_9BACL</name>
<evidence type="ECO:0000313" key="1">
    <source>
        <dbReference type="EMBL" id="RNB53205.1"/>
    </source>
</evidence>
<dbReference type="AlphaFoldDB" id="A0A3M8ARM3"/>
<accession>A0A3M8ARM3</accession>
<proteinExistence type="predicted"/>
<comment type="caution">
    <text evidence="1">The sequence shown here is derived from an EMBL/GenBank/DDBJ whole genome shotgun (WGS) entry which is preliminary data.</text>
</comment>
<evidence type="ECO:0000313" key="2">
    <source>
        <dbReference type="Proteomes" id="UP000276178"/>
    </source>
</evidence>
<dbReference type="RefSeq" id="WP_005827193.1">
    <property type="nucleotide sequence ID" value="NZ_JARMQH010000014.1"/>
</dbReference>
<dbReference type="Proteomes" id="UP000276178">
    <property type="component" value="Unassembled WGS sequence"/>
</dbReference>